<dbReference type="AlphaFoldDB" id="A0AAN6RGP1"/>
<comment type="caution">
    <text evidence="3">The sequence shown here is derived from an EMBL/GenBank/DDBJ whole genome shotgun (WGS) entry which is preliminary data.</text>
</comment>
<keyword evidence="4" id="KW-1185">Reference proteome</keyword>
<gene>
    <name evidence="3" type="ORF">GRF29_77g1718887</name>
</gene>
<dbReference type="SUPFAM" id="SSF56349">
    <property type="entry name" value="DNA breaking-rejoining enzymes"/>
    <property type="match status" value="1"/>
</dbReference>
<dbReference type="GO" id="GO:0006310">
    <property type="term" value="P:DNA recombination"/>
    <property type="evidence" value="ECO:0007669"/>
    <property type="project" value="UniProtKB-KW"/>
</dbReference>
<evidence type="ECO:0000313" key="4">
    <source>
        <dbReference type="Proteomes" id="UP001280581"/>
    </source>
</evidence>
<dbReference type="PANTHER" id="PTHR37535">
    <property type="entry name" value="FLUG DOMAIN PROTEIN"/>
    <property type="match status" value="1"/>
</dbReference>
<feature type="region of interest" description="Disordered" evidence="2">
    <location>
        <begin position="487"/>
        <end position="542"/>
    </location>
</feature>
<accession>A0AAN6RGP1</accession>
<dbReference type="InterPro" id="IPR011010">
    <property type="entry name" value="DNA_brk_join_enz"/>
</dbReference>
<dbReference type="Proteomes" id="UP001280581">
    <property type="component" value="Unassembled WGS sequence"/>
</dbReference>
<organism evidence="3 4">
    <name type="scientific">Pseudopithomyces chartarum</name>
    <dbReference type="NCBI Taxonomy" id="1892770"/>
    <lineage>
        <taxon>Eukaryota</taxon>
        <taxon>Fungi</taxon>
        <taxon>Dikarya</taxon>
        <taxon>Ascomycota</taxon>
        <taxon>Pezizomycotina</taxon>
        <taxon>Dothideomycetes</taxon>
        <taxon>Pleosporomycetidae</taxon>
        <taxon>Pleosporales</taxon>
        <taxon>Massarineae</taxon>
        <taxon>Didymosphaeriaceae</taxon>
        <taxon>Pseudopithomyces</taxon>
    </lineage>
</organism>
<dbReference type="GO" id="GO:0003677">
    <property type="term" value="F:DNA binding"/>
    <property type="evidence" value="ECO:0007669"/>
    <property type="project" value="InterPro"/>
</dbReference>
<dbReference type="InterPro" id="IPR013762">
    <property type="entry name" value="Integrase-like_cat_sf"/>
</dbReference>
<sequence length="619" mass="70534">MPPQIPRVVDNSDLVQAALQKTTTPEPPSEEKLKTILTSSYPAYKRIVGRWVQFSEEILSQHVDPTSPFKLQQLPTLEQVKIFLRWLVRTSVPILDDQITVVTLDNKLSDLKKAIKLHTDFVFPQLWNRDLKELIKKNLPATEGLSTKTYKKSIAPVEVTKDLLRFAWRCDEYDWDTRSLIQLLFAAIILTFMGLRPGEMVESDAWKGSNEGLLYKDFTLQRNAGPGYNGFSLHIRLRNRKGKRLNKSQKPVMILKELPFARWMCPVTHFLALALADGVFEDCSTIEAITARKPPPGVRAYKFRMKECVKELPIFRARQNDGTISHSKILTYGCLRTLLLGLGQRAGLKDRLTSYCFRRAYGNTLDKVATAAQRRQLMGHTREETFQFYISEIVAVDAQSMVLGTTPDNAFIEMNQSMGLDTNFMAPKPPGSCLTDIAGMRDTDGMSKLSPAQQYEIRRQTRNRNYTKTRLKFWEDTEGLFVEDDLETTVDDPSLGTTEEEHWDSETAVEDSDTETAVDDDLENDYQNEWKDTDDADPTERNPSRYLTALLRHQPDRRELIDMMFTKEEVPLVRVVNPMQRLADPSRGASTYSGVKPLKDGICPTGVHLSALIPSARTR</sequence>
<dbReference type="GO" id="GO:0015074">
    <property type="term" value="P:DNA integration"/>
    <property type="evidence" value="ECO:0007669"/>
    <property type="project" value="InterPro"/>
</dbReference>
<evidence type="ECO:0000313" key="3">
    <source>
        <dbReference type="EMBL" id="KAK3208716.1"/>
    </source>
</evidence>
<name>A0AAN6RGP1_9PLEO</name>
<dbReference type="Gene3D" id="1.10.443.10">
    <property type="entry name" value="Intergrase catalytic core"/>
    <property type="match status" value="1"/>
</dbReference>
<feature type="compositionally biased region" description="Basic and acidic residues" evidence="2">
    <location>
        <begin position="528"/>
        <end position="542"/>
    </location>
</feature>
<evidence type="ECO:0000256" key="1">
    <source>
        <dbReference type="ARBA" id="ARBA00023172"/>
    </source>
</evidence>
<dbReference type="InterPro" id="IPR021842">
    <property type="entry name" value="DUF3435"/>
</dbReference>
<proteinExistence type="predicted"/>
<dbReference type="Pfam" id="PF11917">
    <property type="entry name" value="DUF3435"/>
    <property type="match status" value="1"/>
</dbReference>
<feature type="compositionally biased region" description="Acidic residues" evidence="2">
    <location>
        <begin position="501"/>
        <end position="527"/>
    </location>
</feature>
<dbReference type="EMBL" id="WVTA01000007">
    <property type="protein sequence ID" value="KAK3208716.1"/>
    <property type="molecule type" value="Genomic_DNA"/>
</dbReference>
<keyword evidence="1" id="KW-0233">DNA recombination</keyword>
<reference evidence="3 4" key="1">
    <citation type="submission" date="2021-02" db="EMBL/GenBank/DDBJ databases">
        <title>Genome assembly of Pseudopithomyces chartarum.</title>
        <authorList>
            <person name="Jauregui R."/>
            <person name="Singh J."/>
            <person name="Voisey C."/>
        </authorList>
    </citation>
    <scope>NUCLEOTIDE SEQUENCE [LARGE SCALE GENOMIC DNA]</scope>
    <source>
        <strain evidence="3 4">AGR01</strain>
    </source>
</reference>
<evidence type="ECO:0000256" key="2">
    <source>
        <dbReference type="SAM" id="MobiDB-lite"/>
    </source>
</evidence>
<protein>
    <submittedName>
        <fullName evidence="3">Uncharacterized protein</fullName>
    </submittedName>
</protein>
<dbReference type="PANTHER" id="PTHR37535:SF3">
    <property type="entry name" value="FLUG DOMAIN-CONTAINING PROTEIN"/>
    <property type="match status" value="1"/>
</dbReference>